<dbReference type="OrthoDB" id="25029at2759"/>
<dbReference type="AlphaFoldDB" id="A0A517L115"/>
<reference evidence="2 3" key="1">
    <citation type="submission" date="2019-07" db="EMBL/GenBank/DDBJ databases">
        <title>Finished genome of Venturia effusa.</title>
        <authorList>
            <person name="Young C.A."/>
            <person name="Cox M.P."/>
            <person name="Ganley A.R.D."/>
            <person name="David W.J."/>
        </authorList>
    </citation>
    <scope>NUCLEOTIDE SEQUENCE [LARGE SCALE GENOMIC DNA]</scope>
    <source>
        <strain evidence="3">albino</strain>
    </source>
</reference>
<sequence length="412" mass="44711">MAKTSPLHLDGTNLEGGGQLLRIAVGLSALTTIPVRIVDVRGNRSGGGGLKIQHLKGVHWLAKACGARTTGARKKNKTLTFWSEDQDSSSAKLNLGGTKLEDFINIGTPGAIGLVFQAILPYILFSGQASMPDEPFSLKILGGTNVSNSPSIDYIQHVLLPMLEAIGLPPISASARSRGWITGRNEVGAVSFKITPLSKGSCLPAFNLTDRGTITKITARILGPRNSEKNFHRALTAALEVAFPNIDLELNFEPSGHDKRFYLLLIAETSNGLRLGRDWLYDRPKPSEETAIPQVISKVVDDLSREIGHGGCVDEYMRDQVVVFQALARGRSEVFGGRIEMNELLEASLHARTAQWVSSELLGVRWRDDSSCEGIGYAAGEKYCERANPSSASTEPDQQKNDLTISFESLEI</sequence>
<accession>A0A517L115</accession>
<feature type="domain" description="RNA 3'-terminal phosphate cyclase" evidence="1">
    <location>
        <begin position="14"/>
        <end position="365"/>
    </location>
</feature>
<keyword evidence="3" id="KW-1185">Reference proteome</keyword>
<dbReference type="PANTHER" id="PTHR11096">
    <property type="entry name" value="RNA 3' TERMINAL PHOSPHATE CYCLASE"/>
    <property type="match status" value="1"/>
</dbReference>
<name>A0A517L115_9PEZI</name>
<organism evidence="2 3">
    <name type="scientific">Venturia effusa</name>
    <dbReference type="NCBI Taxonomy" id="50376"/>
    <lineage>
        <taxon>Eukaryota</taxon>
        <taxon>Fungi</taxon>
        <taxon>Dikarya</taxon>
        <taxon>Ascomycota</taxon>
        <taxon>Pezizomycotina</taxon>
        <taxon>Dothideomycetes</taxon>
        <taxon>Pleosporomycetidae</taxon>
        <taxon>Venturiales</taxon>
        <taxon>Venturiaceae</taxon>
        <taxon>Venturia</taxon>
    </lineage>
</organism>
<dbReference type="PANTHER" id="PTHR11096:SF0">
    <property type="entry name" value="RNA 3'-TERMINAL PHOSPHATE CYCLASE"/>
    <property type="match status" value="1"/>
</dbReference>
<dbReference type="Gene3D" id="3.30.360.20">
    <property type="entry name" value="RNA 3'-terminal phosphate cyclase, insert domain"/>
    <property type="match status" value="1"/>
</dbReference>
<dbReference type="Gene3D" id="3.65.10.20">
    <property type="entry name" value="RNA 3'-terminal phosphate cyclase domain"/>
    <property type="match status" value="1"/>
</dbReference>
<evidence type="ECO:0000313" key="2">
    <source>
        <dbReference type="EMBL" id="QDS69318.1"/>
    </source>
</evidence>
<dbReference type="GO" id="GO:0003963">
    <property type="term" value="F:RNA-3'-phosphate cyclase activity"/>
    <property type="evidence" value="ECO:0007669"/>
    <property type="project" value="TreeGrafter"/>
</dbReference>
<evidence type="ECO:0000313" key="3">
    <source>
        <dbReference type="Proteomes" id="UP000316270"/>
    </source>
</evidence>
<dbReference type="Pfam" id="PF01137">
    <property type="entry name" value="RTC"/>
    <property type="match status" value="1"/>
</dbReference>
<dbReference type="InterPro" id="IPR013792">
    <property type="entry name" value="RNA3'P_cycl/enolpyr_Trfase_a/b"/>
</dbReference>
<dbReference type="InterPro" id="IPR036553">
    <property type="entry name" value="RPTC_insert"/>
</dbReference>
<dbReference type="SUPFAM" id="SSF55205">
    <property type="entry name" value="EPT/RTPC-like"/>
    <property type="match status" value="1"/>
</dbReference>
<dbReference type="InterPro" id="IPR037136">
    <property type="entry name" value="RNA3'_phos_cyclase_dom_sf"/>
</dbReference>
<dbReference type="EMBL" id="CP042187">
    <property type="protein sequence ID" value="QDS69318.1"/>
    <property type="molecule type" value="Genomic_DNA"/>
</dbReference>
<dbReference type="GO" id="GO:0006396">
    <property type="term" value="P:RNA processing"/>
    <property type="evidence" value="ECO:0007669"/>
    <property type="project" value="InterPro"/>
</dbReference>
<dbReference type="InterPro" id="IPR023797">
    <property type="entry name" value="RNA3'_phos_cyclase_dom"/>
</dbReference>
<protein>
    <recommendedName>
        <fullName evidence="1">RNA 3'-terminal phosphate cyclase domain-containing protein</fullName>
    </recommendedName>
</protein>
<dbReference type="GO" id="GO:0005634">
    <property type="term" value="C:nucleus"/>
    <property type="evidence" value="ECO:0007669"/>
    <property type="project" value="TreeGrafter"/>
</dbReference>
<dbReference type="STRING" id="50376.A0A517L115"/>
<evidence type="ECO:0000259" key="1">
    <source>
        <dbReference type="Pfam" id="PF01137"/>
    </source>
</evidence>
<gene>
    <name evidence="2" type="ORF">FKW77_003253</name>
</gene>
<dbReference type="Proteomes" id="UP000316270">
    <property type="component" value="Chromosome 3"/>
</dbReference>
<dbReference type="InterPro" id="IPR000228">
    <property type="entry name" value="RNA3'_term_phos_cyc"/>
</dbReference>
<proteinExistence type="predicted"/>